<gene>
    <name evidence="1" type="ORF">AAT16_00095</name>
    <name evidence="2" type="ORF">AAT16_14035</name>
    <name evidence="3" type="ORF">SAMN05216235_1382</name>
</gene>
<evidence type="ECO:0000313" key="2">
    <source>
        <dbReference type="EMBL" id="AKG75199.1"/>
    </source>
</evidence>
<dbReference type="KEGG" id="shv:AAT16_14035"/>
<sequence>MNYFELYDDKEAVLNRIEQLKDEDYYEEDIHLIGRDDMEFKALDYTEVHFHGHAAHERGLREILSNNEPAERFLNRFELGEDEIEKYLFKVSEGNFLIFYDDDVLQKRAEEAEGTTFSSESDLNDNDK</sequence>
<dbReference type="RefSeq" id="WP_046788957.1">
    <property type="nucleotide sequence ID" value="NZ_CP011366.1"/>
</dbReference>
<dbReference type="Proteomes" id="UP000183090">
    <property type="component" value="Unassembled WGS sequence"/>
</dbReference>
<protein>
    <submittedName>
        <fullName evidence="3">Heat induced stress protein YflT</fullName>
    </submittedName>
</protein>
<reference evidence="4" key="2">
    <citation type="submission" date="2015-04" db="EMBL/GenBank/DDBJ databases">
        <title>Complete genome sequence of Salinicoccus halodurans strain H3B36, isolated from the Qaidam basin of China.</title>
        <authorList>
            <person name="Ma Y."/>
            <person name="Jiang K."/>
            <person name="Xue Y."/>
        </authorList>
    </citation>
    <scope>NUCLEOTIDE SEQUENCE [LARGE SCALE GENOMIC DNA]</scope>
    <source>
        <strain evidence="4">H3B36</strain>
    </source>
</reference>
<evidence type="ECO:0000313" key="4">
    <source>
        <dbReference type="Proteomes" id="UP000034029"/>
    </source>
</evidence>
<reference evidence="1 4" key="1">
    <citation type="journal article" date="2015" name="Int. J. Syst. Evol. Microbiol.">
        <title>Complete genome sequence of Salinicoccus halodurans H3B36, isolated from the Qaidam Basin in China.</title>
        <authorList>
            <person name="Jiang K."/>
            <person name="Xue Y."/>
            <person name="Ma Y."/>
        </authorList>
    </citation>
    <scope>NUCLEOTIDE SEQUENCE [LARGE SCALE GENOMIC DNA]</scope>
    <source>
        <strain evidence="1 4">H3B36</strain>
    </source>
</reference>
<name>A0A0F7D3M8_9STAP</name>
<evidence type="ECO:0000313" key="5">
    <source>
        <dbReference type="Proteomes" id="UP000183090"/>
    </source>
</evidence>
<dbReference type="EMBL" id="CP011366">
    <property type="protein sequence ID" value="AKG72760.1"/>
    <property type="molecule type" value="Genomic_DNA"/>
</dbReference>
<proteinExistence type="predicted"/>
<accession>A0A0F7D3M8</accession>
<keyword evidence="4" id="KW-1185">Reference proteome</keyword>
<dbReference type="AlphaFoldDB" id="A0A0F7D3M8"/>
<dbReference type="KEGG" id="shv:AAT16_00095"/>
<dbReference type="Proteomes" id="UP000034029">
    <property type="component" value="Chromosome"/>
</dbReference>
<evidence type="ECO:0000313" key="3">
    <source>
        <dbReference type="EMBL" id="SFK73655.1"/>
    </source>
</evidence>
<organism evidence="3 5">
    <name type="scientific">Salinicoccus halodurans</name>
    <dbReference type="NCBI Taxonomy" id="407035"/>
    <lineage>
        <taxon>Bacteria</taxon>
        <taxon>Bacillati</taxon>
        <taxon>Bacillota</taxon>
        <taxon>Bacilli</taxon>
        <taxon>Bacillales</taxon>
        <taxon>Staphylococcaceae</taxon>
        <taxon>Salinicoccus</taxon>
    </lineage>
</organism>
<dbReference type="EMBL" id="CP011366">
    <property type="protein sequence ID" value="AKG75199.1"/>
    <property type="molecule type" value="Genomic_DNA"/>
</dbReference>
<reference evidence="3 5" key="3">
    <citation type="submission" date="2016-10" db="EMBL/GenBank/DDBJ databases">
        <authorList>
            <person name="Varghese N."/>
            <person name="Submissions S."/>
        </authorList>
    </citation>
    <scope>NUCLEOTIDE SEQUENCE [LARGE SCALE GENOMIC DNA]</scope>
    <source>
        <strain evidence="3 5">CGMCC 1.6501</strain>
    </source>
</reference>
<dbReference type="EMBL" id="FOTB01000003">
    <property type="protein sequence ID" value="SFK73655.1"/>
    <property type="molecule type" value="Genomic_DNA"/>
</dbReference>
<dbReference type="OrthoDB" id="2389759at2"/>
<evidence type="ECO:0000313" key="1">
    <source>
        <dbReference type="EMBL" id="AKG72760.1"/>
    </source>
</evidence>